<feature type="region of interest" description="Disordered" evidence="1">
    <location>
        <begin position="150"/>
        <end position="179"/>
    </location>
</feature>
<feature type="region of interest" description="Disordered" evidence="1">
    <location>
        <begin position="1"/>
        <end position="33"/>
    </location>
</feature>
<evidence type="ECO:0000256" key="1">
    <source>
        <dbReference type="SAM" id="MobiDB-lite"/>
    </source>
</evidence>
<sequence length="258" mass="27247">MSRRTRQPVAASRRTRRVEQPQHPPAVALAESPKIVSNPIFRCEAGPSQQAKPPGDPLRCVYRPGSLYSLVHDPATASGAGNGIGKPLPLPPCRAHRAGAQAVSHVPASRSGPALVARGPHGRVLRRAPLPQDGQDPFLAAYVACTKGGAGGGKDAAEVDRPRRKQKQGKKKKRVTTKKKGKEIVRGCGIWSGWAAGAKYAGAMSCRHGCAVAEQQQGDAPATAAKAEEDAPSGPTLDLSWAPAVLSARAIERRREQR</sequence>
<feature type="region of interest" description="Disordered" evidence="1">
    <location>
        <begin position="214"/>
        <end position="242"/>
    </location>
</feature>
<dbReference type="PANTHER" id="PTHR33696:SF18">
    <property type="entry name" value="EXPRESSED PROTEIN"/>
    <property type="match status" value="1"/>
</dbReference>
<comment type="caution">
    <text evidence="2">The sequence shown here is derived from an EMBL/GenBank/DDBJ whole genome shotgun (WGS) entry which is preliminary data.</text>
</comment>
<dbReference type="PANTHER" id="PTHR33696">
    <property type="entry name" value="T22J18.15-RELATED"/>
    <property type="match status" value="1"/>
</dbReference>
<gene>
    <name evidence="2" type="ORF">BAE44_0004494</name>
</gene>
<keyword evidence="3" id="KW-1185">Reference proteome</keyword>
<dbReference type="OrthoDB" id="611517at2759"/>
<accession>A0A1E5WAT0</accession>
<proteinExistence type="predicted"/>
<name>A0A1E5WAT0_9POAL</name>
<dbReference type="EMBL" id="LWDX02015256">
    <property type="protein sequence ID" value="OEL34487.1"/>
    <property type="molecule type" value="Genomic_DNA"/>
</dbReference>
<dbReference type="AlphaFoldDB" id="A0A1E5WAT0"/>
<reference evidence="2 3" key="1">
    <citation type="submission" date="2016-09" db="EMBL/GenBank/DDBJ databases">
        <title>The draft genome of Dichanthelium oligosanthes: A C3 panicoid grass species.</title>
        <authorList>
            <person name="Studer A.J."/>
            <person name="Schnable J.C."/>
            <person name="Brutnell T.P."/>
        </authorList>
    </citation>
    <scope>NUCLEOTIDE SEQUENCE [LARGE SCALE GENOMIC DNA]</scope>
    <source>
        <strain evidence="3">cv. Kellogg 1175</strain>
        <tissue evidence="2">Leaf</tissue>
    </source>
</reference>
<protein>
    <submittedName>
        <fullName evidence="2">Uncharacterized protein</fullName>
    </submittedName>
</protein>
<feature type="compositionally biased region" description="Basic residues" evidence="1">
    <location>
        <begin position="162"/>
        <end position="179"/>
    </location>
</feature>
<evidence type="ECO:0000313" key="3">
    <source>
        <dbReference type="Proteomes" id="UP000095767"/>
    </source>
</evidence>
<evidence type="ECO:0000313" key="2">
    <source>
        <dbReference type="EMBL" id="OEL34487.1"/>
    </source>
</evidence>
<dbReference type="Proteomes" id="UP000095767">
    <property type="component" value="Unassembled WGS sequence"/>
</dbReference>
<organism evidence="2 3">
    <name type="scientific">Dichanthelium oligosanthes</name>
    <dbReference type="NCBI Taxonomy" id="888268"/>
    <lineage>
        <taxon>Eukaryota</taxon>
        <taxon>Viridiplantae</taxon>
        <taxon>Streptophyta</taxon>
        <taxon>Embryophyta</taxon>
        <taxon>Tracheophyta</taxon>
        <taxon>Spermatophyta</taxon>
        <taxon>Magnoliopsida</taxon>
        <taxon>Liliopsida</taxon>
        <taxon>Poales</taxon>
        <taxon>Poaceae</taxon>
        <taxon>PACMAD clade</taxon>
        <taxon>Panicoideae</taxon>
        <taxon>Panicodae</taxon>
        <taxon>Paniceae</taxon>
        <taxon>Dichantheliinae</taxon>
        <taxon>Dichanthelium</taxon>
    </lineage>
</organism>